<feature type="transmembrane region" description="Helical" evidence="6">
    <location>
        <begin position="154"/>
        <end position="175"/>
    </location>
</feature>
<dbReference type="InterPro" id="IPR051475">
    <property type="entry name" value="Diverse_Ion_Transporter"/>
</dbReference>
<feature type="transmembrane region" description="Helical" evidence="6">
    <location>
        <begin position="196"/>
        <end position="229"/>
    </location>
</feature>
<evidence type="ECO:0000256" key="6">
    <source>
        <dbReference type="SAM" id="Phobius"/>
    </source>
</evidence>
<gene>
    <name evidence="8" type="ORF">R53137_KAKDMLNK_00106</name>
</gene>
<keyword evidence="5 6" id="KW-0472">Membrane</keyword>
<accession>A0ABM9MLZ8</accession>
<proteinExistence type="predicted"/>
<evidence type="ECO:0000313" key="8">
    <source>
        <dbReference type="EMBL" id="CAK1225697.1"/>
    </source>
</evidence>
<evidence type="ECO:0000256" key="1">
    <source>
        <dbReference type="ARBA" id="ARBA00004141"/>
    </source>
</evidence>
<feature type="transmembrane region" description="Helical" evidence="6">
    <location>
        <begin position="271"/>
        <end position="298"/>
    </location>
</feature>
<dbReference type="Proteomes" id="UP001314262">
    <property type="component" value="Unassembled WGS sequence"/>
</dbReference>
<evidence type="ECO:0000256" key="2">
    <source>
        <dbReference type="ARBA" id="ARBA00022448"/>
    </source>
</evidence>
<keyword evidence="2" id="KW-0813">Transport</keyword>
<protein>
    <submittedName>
        <fullName evidence="8">Na+/H+ antiporter NhaD or related arsenite permease (ArsB)</fullName>
    </submittedName>
</protein>
<sequence length="367" mass="40768">MSFIFKKLTHDYLLILTTIIVFLLAIGRQLSWQSLDLPTLFSLAALLILVSTWSQLGLLDYFAQAIMARAKTTRQAIVFLLLIAFFGSMLVTNDVTILTLVPLFFVITRQVDLPVTRTVTFITLYANLGSAASPFGNPQNLYLLSYYHWPLNNFLPTATLLLAGLITLPLGLNGLNQEPIIRQEHPTLPIKKRTLTYLVLGSLAVLSSLLGLTPAFFGLIMALILAITIDRQSLTTVDYGVVWLIANFFLIVGALIRLPQLATFLKWAGQSFWQTFITGALTSQVLSNVPTAALLAPFTSFKVALFLGVSVGGFGTLVASLANLLAYRQVRQRLTRQDARHFLTIFTGWNLLFLLISIALVWVYRQI</sequence>
<keyword evidence="4 6" id="KW-1133">Transmembrane helix</keyword>
<evidence type="ECO:0000256" key="5">
    <source>
        <dbReference type="ARBA" id="ARBA00023136"/>
    </source>
</evidence>
<evidence type="ECO:0000256" key="3">
    <source>
        <dbReference type="ARBA" id="ARBA00022692"/>
    </source>
</evidence>
<evidence type="ECO:0000313" key="9">
    <source>
        <dbReference type="Proteomes" id="UP001314262"/>
    </source>
</evidence>
<dbReference type="EMBL" id="CAUZLT010000001">
    <property type="protein sequence ID" value="CAK1225697.1"/>
    <property type="molecule type" value="Genomic_DNA"/>
</dbReference>
<feature type="domain" description="Citrate transporter-like" evidence="7">
    <location>
        <begin position="4"/>
        <end position="298"/>
    </location>
</feature>
<comment type="caution">
    <text evidence="8">The sequence shown here is derived from an EMBL/GenBank/DDBJ whole genome shotgun (WGS) entry which is preliminary data.</text>
</comment>
<feature type="transmembrane region" description="Helical" evidence="6">
    <location>
        <begin position="241"/>
        <end position="259"/>
    </location>
</feature>
<feature type="transmembrane region" description="Helical" evidence="6">
    <location>
        <begin position="304"/>
        <end position="327"/>
    </location>
</feature>
<reference evidence="8 9" key="1">
    <citation type="submission" date="2023-10" db="EMBL/GenBank/DDBJ databases">
        <authorList>
            <person name="Botero Cardona J."/>
        </authorList>
    </citation>
    <scope>NUCLEOTIDE SEQUENCE [LARGE SCALE GENOMIC DNA]</scope>
    <source>
        <strain evidence="8 9">R-53137</strain>
    </source>
</reference>
<dbReference type="PANTHER" id="PTHR43568">
    <property type="entry name" value="P PROTEIN"/>
    <property type="match status" value="1"/>
</dbReference>
<organism evidence="8 9">
    <name type="scientific">Fructobacillus tropaeoli</name>
    <dbReference type="NCBI Taxonomy" id="709323"/>
    <lineage>
        <taxon>Bacteria</taxon>
        <taxon>Bacillati</taxon>
        <taxon>Bacillota</taxon>
        <taxon>Bacilli</taxon>
        <taxon>Lactobacillales</taxon>
        <taxon>Lactobacillaceae</taxon>
        <taxon>Fructobacillus</taxon>
    </lineage>
</organism>
<dbReference type="RefSeq" id="WP_338348856.1">
    <property type="nucleotide sequence ID" value="NZ_CAUZLT010000001.1"/>
</dbReference>
<keyword evidence="3 6" id="KW-0812">Transmembrane</keyword>
<dbReference type="Pfam" id="PF03600">
    <property type="entry name" value="CitMHS"/>
    <property type="match status" value="1"/>
</dbReference>
<feature type="transmembrane region" description="Helical" evidence="6">
    <location>
        <begin position="12"/>
        <end position="31"/>
    </location>
</feature>
<comment type="subcellular location">
    <subcellularLocation>
        <location evidence="1">Membrane</location>
        <topology evidence="1">Multi-pass membrane protein</topology>
    </subcellularLocation>
</comment>
<dbReference type="PANTHER" id="PTHR43568:SF1">
    <property type="entry name" value="P PROTEIN"/>
    <property type="match status" value="1"/>
</dbReference>
<feature type="transmembrane region" description="Helical" evidence="6">
    <location>
        <begin position="339"/>
        <end position="364"/>
    </location>
</feature>
<keyword evidence="9" id="KW-1185">Reference proteome</keyword>
<name>A0ABM9MLZ8_9LACO</name>
<dbReference type="InterPro" id="IPR004680">
    <property type="entry name" value="Cit_transptr-like_dom"/>
</dbReference>
<feature type="transmembrane region" description="Helical" evidence="6">
    <location>
        <begin position="77"/>
        <end position="107"/>
    </location>
</feature>
<feature type="transmembrane region" description="Helical" evidence="6">
    <location>
        <begin position="37"/>
        <end position="56"/>
    </location>
</feature>
<evidence type="ECO:0000256" key="4">
    <source>
        <dbReference type="ARBA" id="ARBA00022989"/>
    </source>
</evidence>
<evidence type="ECO:0000259" key="7">
    <source>
        <dbReference type="Pfam" id="PF03600"/>
    </source>
</evidence>